<dbReference type="InParanoid" id="A0A2K3DSX8"/>
<feature type="chain" id="PRO_5014365826" description="Secreted protein" evidence="2">
    <location>
        <begin position="21"/>
        <end position="145"/>
    </location>
</feature>
<protein>
    <recommendedName>
        <fullName evidence="5">Secreted protein</fullName>
    </recommendedName>
</protein>
<evidence type="ECO:0000313" key="3">
    <source>
        <dbReference type="EMBL" id="PNW83640.1"/>
    </source>
</evidence>
<evidence type="ECO:0000256" key="2">
    <source>
        <dbReference type="SAM" id="SignalP"/>
    </source>
</evidence>
<dbReference type="AlphaFoldDB" id="A0A2K3DSX8"/>
<feature type="signal peptide" evidence="2">
    <location>
        <begin position="1"/>
        <end position="20"/>
    </location>
</feature>
<evidence type="ECO:0000256" key="1">
    <source>
        <dbReference type="SAM" id="MobiDB-lite"/>
    </source>
</evidence>
<feature type="compositionally biased region" description="Low complexity" evidence="1">
    <location>
        <begin position="102"/>
        <end position="112"/>
    </location>
</feature>
<name>A0A2K3DSX8_CHLRE</name>
<dbReference type="PaxDb" id="3055-EDO99884"/>
<feature type="region of interest" description="Disordered" evidence="1">
    <location>
        <begin position="62"/>
        <end position="83"/>
    </location>
</feature>
<reference evidence="3 4" key="1">
    <citation type="journal article" date="2007" name="Science">
        <title>The Chlamydomonas genome reveals the evolution of key animal and plant functions.</title>
        <authorList>
            <person name="Merchant S.S."/>
            <person name="Prochnik S.E."/>
            <person name="Vallon O."/>
            <person name="Harris E.H."/>
            <person name="Karpowicz S.J."/>
            <person name="Witman G.B."/>
            <person name="Terry A."/>
            <person name="Salamov A."/>
            <person name="Fritz-Laylin L.K."/>
            <person name="Marechal-Drouard L."/>
            <person name="Marshall W.F."/>
            <person name="Qu L.H."/>
            <person name="Nelson D.R."/>
            <person name="Sanderfoot A.A."/>
            <person name="Spalding M.H."/>
            <person name="Kapitonov V.V."/>
            <person name="Ren Q."/>
            <person name="Ferris P."/>
            <person name="Lindquist E."/>
            <person name="Shapiro H."/>
            <person name="Lucas S.M."/>
            <person name="Grimwood J."/>
            <person name="Schmutz J."/>
            <person name="Cardol P."/>
            <person name="Cerutti H."/>
            <person name="Chanfreau G."/>
            <person name="Chen C.L."/>
            <person name="Cognat V."/>
            <person name="Croft M.T."/>
            <person name="Dent R."/>
            <person name="Dutcher S."/>
            <person name="Fernandez E."/>
            <person name="Fukuzawa H."/>
            <person name="Gonzalez-Ballester D."/>
            <person name="Gonzalez-Halphen D."/>
            <person name="Hallmann A."/>
            <person name="Hanikenne M."/>
            <person name="Hippler M."/>
            <person name="Inwood W."/>
            <person name="Jabbari K."/>
            <person name="Kalanon M."/>
            <person name="Kuras R."/>
            <person name="Lefebvre P.A."/>
            <person name="Lemaire S.D."/>
            <person name="Lobanov A.V."/>
            <person name="Lohr M."/>
            <person name="Manuell A."/>
            <person name="Meier I."/>
            <person name="Mets L."/>
            <person name="Mittag M."/>
            <person name="Mittelmeier T."/>
            <person name="Moroney J.V."/>
            <person name="Moseley J."/>
            <person name="Napoli C."/>
            <person name="Nedelcu A.M."/>
            <person name="Niyogi K."/>
            <person name="Novoselov S.V."/>
            <person name="Paulsen I.T."/>
            <person name="Pazour G."/>
            <person name="Purton S."/>
            <person name="Ral J.P."/>
            <person name="Riano-Pachon D.M."/>
            <person name="Riekhof W."/>
            <person name="Rymarquis L."/>
            <person name="Schroda M."/>
            <person name="Stern D."/>
            <person name="Umen J."/>
            <person name="Willows R."/>
            <person name="Wilson N."/>
            <person name="Zimmer S.L."/>
            <person name="Allmer J."/>
            <person name="Balk J."/>
            <person name="Bisova K."/>
            <person name="Chen C.J."/>
            <person name="Elias M."/>
            <person name="Gendler K."/>
            <person name="Hauser C."/>
            <person name="Lamb M.R."/>
            <person name="Ledford H."/>
            <person name="Long J.C."/>
            <person name="Minagawa J."/>
            <person name="Page M.D."/>
            <person name="Pan J."/>
            <person name="Pootakham W."/>
            <person name="Roje S."/>
            <person name="Rose A."/>
            <person name="Stahlberg E."/>
            <person name="Terauchi A.M."/>
            <person name="Yang P."/>
            <person name="Ball S."/>
            <person name="Bowler C."/>
            <person name="Dieckmann C.L."/>
            <person name="Gladyshev V.N."/>
            <person name="Green P."/>
            <person name="Jorgensen R."/>
            <person name="Mayfield S."/>
            <person name="Mueller-Roeber B."/>
            <person name="Rajamani S."/>
            <person name="Sayre R.T."/>
            <person name="Brokstein P."/>
            <person name="Dubchak I."/>
            <person name="Goodstein D."/>
            <person name="Hornick L."/>
            <person name="Huang Y.W."/>
            <person name="Jhaveri J."/>
            <person name="Luo Y."/>
            <person name="Martinez D."/>
            <person name="Ngau W.C."/>
            <person name="Otillar B."/>
            <person name="Poliakov A."/>
            <person name="Porter A."/>
            <person name="Szajkowski L."/>
            <person name="Werner G."/>
            <person name="Zhou K."/>
            <person name="Grigoriev I.V."/>
            <person name="Rokhsar D.S."/>
            <person name="Grossman A.R."/>
        </authorList>
    </citation>
    <scope>NUCLEOTIDE SEQUENCE [LARGE SCALE GENOMIC DNA]</scope>
    <source>
        <strain evidence="4">CC-503</strain>
    </source>
</reference>
<dbReference type="KEGG" id="cre:CHLRE_05g237870v5"/>
<dbReference type="EMBL" id="CM008966">
    <property type="protein sequence ID" value="PNW83640.1"/>
    <property type="molecule type" value="Genomic_DNA"/>
</dbReference>
<dbReference type="Proteomes" id="UP000006906">
    <property type="component" value="Chromosome 5"/>
</dbReference>
<dbReference type="GeneID" id="66053394"/>
<evidence type="ECO:0000313" key="4">
    <source>
        <dbReference type="Proteomes" id="UP000006906"/>
    </source>
</evidence>
<evidence type="ECO:0008006" key="5">
    <source>
        <dbReference type="Google" id="ProtNLM"/>
    </source>
</evidence>
<proteinExistence type="predicted"/>
<keyword evidence="2" id="KW-0732">Signal</keyword>
<dbReference type="RefSeq" id="XP_042924860.1">
    <property type="nucleotide sequence ID" value="XM_043062296.1"/>
</dbReference>
<feature type="region of interest" description="Disordered" evidence="1">
    <location>
        <begin position="95"/>
        <end position="145"/>
    </location>
</feature>
<sequence>MAMSLVPLGSAALLAPAAEALRAVLLQASRPGTHAVDGSAPDKGSLTVGLRLAVHHVWLFTPPSRPRASEHPHPPTLTRPSSTPLLALAVREVRGSGGSCAGGPACWRAGRPTARRGTRREGGGRPTDSPQLRALAGREVAGRAS</sequence>
<organism evidence="3 4">
    <name type="scientific">Chlamydomonas reinhardtii</name>
    <name type="common">Chlamydomonas smithii</name>
    <dbReference type="NCBI Taxonomy" id="3055"/>
    <lineage>
        <taxon>Eukaryota</taxon>
        <taxon>Viridiplantae</taxon>
        <taxon>Chlorophyta</taxon>
        <taxon>core chlorophytes</taxon>
        <taxon>Chlorophyceae</taxon>
        <taxon>CS clade</taxon>
        <taxon>Chlamydomonadales</taxon>
        <taxon>Chlamydomonadaceae</taxon>
        <taxon>Chlamydomonas</taxon>
    </lineage>
</organism>
<keyword evidence="4" id="KW-1185">Reference proteome</keyword>
<accession>A0A2K3DSX8</accession>
<dbReference type="Gramene" id="PNW83640">
    <property type="protein sequence ID" value="PNW83640"/>
    <property type="gene ID" value="CHLRE_05g237870v5"/>
</dbReference>
<gene>
    <name evidence="3" type="ORF">CHLRE_05g237870v5</name>
</gene>